<dbReference type="Gene3D" id="3.30.110.40">
    <property type="entry name" value="TusA-like domain"/>
    <property type="match status" value="1"/>
</dbReference>
<dbReference type="CDD" id="cd03421">
    <property type="entry name" value="SirA_like_N"/>
    <property type="match status" value="1"/>
</dbReference>
<name>A0A1I0XJE0_9CLOT</name>
<dbReference type="EMBL" id="FOKI01000008">
    <property type="protein sequence ID" value="SFB00546.1"/>
    <property type="molecule type" value="Genomic_DNA"/>
</dbReference>
<protein>
    <submittedName>
        <fullName evidence="2">TusA-related sulfurtransferase</fullName>
    </submittedName>
</protein>
<evidence type="ECO:0000313" key="2">
    <source>
        <dbReference type="EMBL" id="SFB00546.1"/>
    </source>
</evidence>
<dbReference type="RefSeq" id="WP_242948345.1">
    <property type="nucleotide sequence ID" value="NZ_FOKI01000008.1"/>
</dbReference>
<proteinExistence type="predicted"/>
<keyword evidence="3" id="KW-1185">Reference proteome</keyword>
<reference evidence="2 3" key="1">
    <citation type="submission" date="2016-10" db="EMBL/GenBank/DDBJ databases">
        <authorList>
            <person name="de Groot N.N."/>
        </authorList>
    </citation>
    <scope>NUCLEOTIDE SEQUENCE [LARGE SCALE GENOMIC DNA]</scope>
    <source>
        <strain evidence="2 3">DSM 12271</strain>
    </source>
</reference>
<dbReference type="Pfam" id="PF01206">
    <property type="entry name" value="TusA"/>
    <property type="match status" value="1"/>
</dbReference>
<evidence type="ECO:0000313" key="3">
    <source>
        <dbReference type="Proteomes" id="UP000198619"/>
    </source>
</evidence>
<accession>A0A1I0XJE0</accession>
<dbReference type="SUPFAM" id="SSF64307">
    <property type="entry name" value="SirA-like"/>
    <property type="match status" value="1"/>
</dbReference>
<dbReference type="STRING" id="84698.SAMN04488528_1008136"/>
<dbReference type="AlphaFoldDB" id="A0A1I0XJE0"/>
<organism evidence="2 3">
    <name type="scientific">Clostridium frigidicarnis</name>
    <dbReference type="NCBI Taxonomy" id="84698"/>
    <lineage>
        <taxon>Bacteria</taxon>
        <taxon>Bacillati</taxon>
        <taxon>Bacillota</taxon>
        <taxon>Clostridia</taxon>
        <taxon>Eubacteriales</taxon>
        <taxon>Clostridiaceae</taxon>
        <taxon>Clostridium</taxon>
    </lineage>
</organism>
<dbReference type="GO" id="GO:0016740">
    <property type="term" value="F:transferase activity"/>
    <property type="evidence" value="ECO:0007669"/>
    <property type="project" value="UniProtKB-KW"/>
</dbReference>
<gene>
    <name evidence="2" type="ORF">SAMN04488528_1008136</name>
</gene>
<dbReference type="InterPro" id="IPR036868">
    <property type="entry name" value="TusA-like_sf"/>
</dbReference>
<sequence>MKVDARGMSCPTPVLMTKNATKNNPNELEILVDTKVAIDNVTRFLNHSGYSTSCEDNEEYFTIKAKK</sequence>
<dbReference type="Proteomes" id="UP000198619">
    <property type="component" value="Unassembled WGS sequence"/>
</dbReference>
<evidence type="ECO:0000259" key="1">
    <source>
        <dbReference type="Pfam" id="PF01206"/>
    </source>
</evidence>
<keyword evidence="2" id="KW-0808">Transferase</keyword>
<feature type="domain" description="UPF0033" evidence="1">
    <location>
        <begin position="2"/>
        <end position="67"/>
    </location>
</feature>
<dbReference type="InterPro" id="IPR001455">
    <property type="entry name" value="TusA-like"/>
</dbReference>